<sequence length="77" mass="9243">MSERRVPEHAAFLRRQQVAYELGVSRHTLRRMIERDPEFPRFFALTPGIEVIERSEFERWLLRKKIAARQQHQAAPT</sequence>
<protein>
    <submittedName>
        <fullName evidence="1">Helix-turn-helix domain-containing protein</fullName>
    </submittedName>
</protein>
<dbReference type="InterPro" id="IPR009061">
    <property type="entry name" value="DNA-bd_dom_put_sf"/>
</dbReference>
<gene>
    <name evidence="1" type="ORF">JI739_09190</name>
</gene>
<proteinExistence type="predicted"/>
<reference evidence="1" key="1">
    <citation type="submission" date="2021-01" db="EMBL/GenBank/DDBJ databases">
        <title>Ramlibacter sp. strain AW1 16S ribosomal RNA gene Genome sequencing and assembly.</title>
        <authorList>
            <person name="Kang M."/>
        </authorList>
    </citation>
    <scope>NUCLEOTIDE SEQUENCE</scope>
    <source>
        <strain evidence="1">AW1</strain>
    </source>
</reference>
<comment type="caution">
    <text evidence="1">The sequence shown here is derived from an EMBL/GenBank/DDBJ whole genome shotgun (WGS) entry which is preliminary data.</text>
</comment>
<name>A0A937D1H0_9BURK</name>
<dbReference type="EMBL" id="JAEQNA010000002">
    <property type="protein sequence ID" value="MBL0420514.1"/>
    <property type="molecule type" value="Genomic_DNA"/>
</dbReference>
<dbReference type="Proteomes" id="UP000613011">
    <property type="component" value="Unassembled WGS sequence"/>
</dbReference>
<organism evidence="1 2">
    <name type="scientific">Ramlibacter aurantiacus</name>
    <dbReference type="NCBI Taxonomy" id="2801330"/>
    <lineage>
        <taxon>Bacteria</taxon>
        <taxon>Pseudomonadati</taxon>
        <taxon>Pseudomonadota</taxon>
        <taxon>Betaproteobacteria</taxon>
        <taxon>Burkholderiales</taxon>
        <taxon>Comamonadaceae</taxon>
        <taxon>Ramlibacter</taxon>
    </lineage>
</organism>
<dbReference type="SUPFAM" id="SSF46955">
    <property type="entry name" value="Putative DNA-binding domain"/>
    <property type="match status" value="1"/>
</dbReference>
<keyword evidence="2" id="KW-1185">Reference proteome</keyword>
<evidence type="ECO:0000313" key="1">
    <source>
        <dbReference type="EMBL" id="MBL0420514.1"/>
    </source>
</evidence>
<accession>A0A937D1H0</accession>
<dbReference type="AlphaFoldDB" id="A0A937D1H0"/>
<evidence type="ECO:0000313" key="2">
    <source>
        <dbReference type="Proteomes" id="UP000613011"/>
    </source>
</evidence>
<dbReference type="RefSeq" id="WP_201683586.1">
    <property type="nucleotide sequence ID" value="NZ_JAEQNA010000002.1"/>
</dbReference>